<dbReference type="InterPro" id="IPR006037">
    <property type="entry name" value="RCK_C"/>
</dbReference>
<feature type="transmembrane region" description="Helical" evidence="7">
    <location>
        <begin position="486"/>
        <end position="505"/>
    </location>
</feature>
<dbReference type="PANTHER" id="PTHR43652:SF2">
    <property type="entry name" value="BASIC AMINO ACID ANTIPORTER YFCC-RELATED"/>
    <property type="match status" value="1"/>
</dbReference>
<keyword evidence="6 7" id="KW-0472">Membrane</keyword>
<proteinExistence type="predicted"/>
<dbReference type="PANTHER" id="PTHR43652">
    <property type="entry name" value="BASIC AMINO ACID ANTIPORTER YFCC-RELATED"/>
    <property type="match status" value="1"/>
</dbReference>
<dbReference type="Pfam" id="PF02080">
    <property type="entry name" value="TrkA_C"/>
    <property type="match status" value="2"/>
</dbReference>
<dbReference type="Pfam" id="PF03600">
    <property type="entry name" value="CitMHS"/>
    <property type="match status" value="1"/>
</dbReference>
<gene>
    <name evidence="9" type="ORF">FHS30_001095</name>
</gene>
<feature type="domain" description="RCK C-terminal" evidence="8">
    <location>
        <begin position="308"/>
        <end position="392"/>
    </location>
</feature>
<evidence type="ECO:0000313" key="9">
    <source>
        <dbReference type="EMBL" id="MBB3167919.1"/>
    </source>
</evidence>
<keyword evidence="3 7" id="KW-0812">Transmembrane</keyword>
<keyword evidence="5 7" id="KW-1133">Transmembrane helix</keyword>
<evidence type="ECO:0000256" key="2">
    <source>
        <dbReference type="ARBA" id="ARBA00022448"/>
    </source>
</evidence>
<dbReference type="SUPFAM" id="SSF116726">
    <property type="entry name" value="TrkA C-terminal domain-like"/>
    <property type="match status" value="2"/>
</dbReference>
<dbReference type="EMBL" id="JACHXZ010000001">
    <property type="protein sequence ID" value="MBB3167919.1"/>
    <property type="molecule type" value="Genomic_DNA"/>
</dbReference>
<evidence type="ECO:0000256" key="1">
    <source>
        <dbReference type="ARBA" id="ARBA00004141"/>
    </source>
</evidence>
<sequence>MVNLFAYSETLSLLLVTGLLLWMLYAFVREQFSPDVVVGIAVAVLLVTGLLESKEVLGVLSNNAPATIACMFILSAALERTGCVDWLANRIMAASGTSPRQALLVLMLSAMAMSAFINNTPVVAIFTPVAIALAASRNIKPSKLLIPLSYATILGGTMTMIGTSTNILADGVARDYGMTPFSMFEITALGLGMALVGVTFIVLFSHRLLPDRETLSNQLRMSGERTFMTDLMVPHNSPMIGKTIGEADLNGNSGNQVLRIFRGDEELTEPARSTVLQSGDRLILHTNMQDVVELRENGLLEFTANGDDKFETITTRDVILVEAIVGRNSRYCDRPMRDLNLTARYGIHVLAVHRQDENIQTNLDDLQLQFGDVMLVEGSAVQIKKFSDNGDMISLNAVQERAYRRDKAPLAITAVLAVMGLAAFNVMPIEGLALVAAAAVIMTGCLDVDDAYKSVEWRILMIILGMLAFSLAMSKVGLVQLIVDQFLVWAPFLGPWLMLSLIYLLTSILTEILSNNAVAVLVVPVAIGLAQQMGVDPRPFVVAVMFAASASFATPIGYQTNTFVYSAGGYRFSDFLRLGVPLNIAMWLVGSAVIPLIWSF</sequence>
<keyword evidence="10" id="KW-1185">Reference proteome</keyword>
<feature type="domain" description="RCK C-terminal" evidence="8">
    <location>
        <begin position="216"/>
        <end position="300"/>
    </location>
</feature>
<feature type="transmembrane region" description="Helical" evidence="7">
    <location>
        <begin position="147"/>
        <end position="169"/>
    </location>
</feature>
<evidence type="ECO:0000256" key="7">
    <source>
        <dbReference type="SAM" id="Phobius"/>
    </source>
</evidence>
<dbReference type="GO" id="GO:0006813">
    <property type="term" value="P:potassium ion transport"/>
    <property type="evidence" value="ECO:0007669"/>
    <property type="project" value="InterPro"/>
</dbReference>
<feature type="transmembrane region" description="Helical" evidence="7">
    <location>
        <begin position="540"/>
        <end position="558"/>
    </location>
</feature>
<dbReference type="AlphaFoldDB" id="A0A839UMZ0"/>
<evidence type="ECO:0000259" key="8">
    <source>
        <dbReference type="PROSITE" id="PS51202"/>
    </source>
</evidence>
<comment type="subcellular location">
    <subcellularLocation>
        <location evidence="1">Membrane</location>
        <topology evidence="1">Multi-pass membrane protein</topology>
    </subcellularLocation>
</comment>
<evidence type="ECO:0000256" key="3">
    <source>
        <dbReference type="ARBA" id="ARBA00022692"/>
    </source>
</evidence>
<dbReference type="Proteomes" id="UP000559987">
    <property type="component" value="Unassembled WGS sequence"/>
</dbReference>
<dbReference type="GO" id="GO:0005886">
    <property type="term" value="C:plasma membrane"/>
    <property type="evidence" value="ECO:0007669"/>
    <property type="project" value="TreeGrafter"/>
</dbReference>
<evidence type="ECO:0000256" key="6">
    <source>
        <dbReference type="ARBA" id="ARBA00023136"/>
    </source>
</evidence>
<evidence type="ECO:0000256" key="5">
    <source>
        <dbReference type="ARBA" id="ARBA00022989"/>
    </source>
</evidence>
<dbReference type="InterPro" id="IPR004680">
    <property type="entry name" value="Cit_transptr-like_dom"/>
</dbReference>
<evidence type="ECO:0000256" key="4">
    <source>
        <dbReference type="ARBA" id="ARBA00022737"/>
    </source>
</evidence>
<reference evidence="9 10" key="1">
    <citation type="submission" date="2020-08" db="EMBL/GenBank/DDBJ databases">
        <title>Genomic Encyclopedia of Type Strains, Phase III (KMG-III): the genomes of soil and plant-associated and newly described type strains.</title>
        <authorList>
            <person name="Whitman W."/>
        </authorList>
    </citation>
    <scope>NUCLEOTIDE SEQUENCE [LARGE SCALE GENOMIC DNA]</scope>
    <source>
        <strain evidence="9 10">CECT 8571</strain>
    </source>
</reference>
<feature type="transmembrane region" description="Helical" evidence="7">
    <location>
        <begin position="578"/>
        <end position="598"/>
    </location>
</feature>
<feature type="transmembrane region" description="Helical" evidence="7">
    <location>
        <begin position="102"/>
        <end position="135"/>
    </location>
</feature>
<accession>A0A839UMZ0</accession>
<organism evidence="9 10">
    <name type="scientific">Simiduia aestuariiviva</name>
    <dbReference type="NCBI Taxonomy" id="1510459"/>
    <lineage>
        <taxon>Bacteria</taxon>
        <taxon>Pseudomonadati</taxon>
        <taxon>Pseudomonadota</taxon>
        <taxon>Gammaproteobacteria</taxon>
        <taxon>Cellvibrionales</taxon>
        <taxon>Cellvibrionaceae</taxon>
        <taxon>Simiduia</taxon>
    </lineage>
</organism>
<name>A0A839UMZ0_9GAMM</name>
<feature type="transmembrane region" description="Helical" evidence="7">
    <location>
        <begin position="408"/>
        <end position="426"/>
    </location>
</feature>
<feature type="transmembrane region" description="Helical" evidence="7">
    <location>
        <begin position="181"/>
        <end position="204"/>
    </location>
</feature>
<feature type="transmembrane region" description="Helical" evidence="7">
    <location>
        <begin position="455"/>
        <end position="474"/>
    </location>
</feature>
<dbReference type="PROSITE" id="PS51202">
    <property type="entry name" value="RCK_C"/>
    <property type="match status" value="2"/>
</dbReference>
<dbReference type="InterPro" id="IPR036721">
    <property type="entry name" value="RCK_C_sf"/>
</dbReference>
<comment type="caution">
    <text evidence="9">The sequence shown here is derived from an EMBL/GenBank/DDBJ whole genome shotgun (WGS) entry which is preliminary data.</text>
</comment>
<dbReference type="InterPro" id="IPR051679">
    <property type="entry name" value="DASS-Related_Transporters"/>
</dbReference>
<dbReference type="GO" id="GO:0008324">
    <property type="term" value="F:monoatomic cation transmembrane transporter activity"/>
    <property type="evidence" value="ECO:0007669"/>
    <property type="project" value="InterPro"/>
</dbReference>
<evidence type="ECO:0000313" key="10">
    <source>
        <dbReference type="Proteomes" id="UP000559987"/>
    </source>
</evidence>
<keyword evidence="4" id="KW-0677">Repeat</keyword>
<protein>
    <submittedName>
        <fullName evidence="9">Di/tricarboxylate transporter</fullName>
    </submittedName>
</protein>
<keyword evidence="2" id="KW-0813">Transport</keyword>
<feature type="transmembrane region" description="Helical" evidence="7">
    <location>
        <begin position="32"/>
        <end position="51"/>
    </location>
</feature>
<feature type="transmembrane region" description="Helical" evidence="7">
    <location>
        <begin position="517"/>
        <end position="534"/>
    </location>
</feature>
<dbReference type="RefSeq" id="WP_183909033.1">
    <property type="nucleotide sequence ID" value="NZ_JACHXZ010000001.1"/>
</dbReference>
<dbReference type="CDD" id="cd01115">
    <property type="entry name" value="SLC13_permease"/>
    <property type="match status" value="1"/>
</dbReference>
<dbReference type="Gene3D" id="3.30.70.1450">
    <property type="entry name" value="Regulator of K+ conductance, C-terminal domain"/>
    <property type="match status" value="2"/>
</dbReference>
<feature type="transmembrane region" description="Helical" evidence="7">
    <location>
        <begin position="6"/>
        <end position="25"/>
    </location>
</feature>